<feature type="transmembrane region" description="Helical" evidence="1">
    <location>
        <begin position="6"/>
        <end position="28"/>
    </location>
</feature>
<evidence type="ECO:0000313" key="3">
    <source>
        <dbReference type="Proteomes" id="UP000293433"/>
    </source>
</evidence>
<reference evidence="2 3" key="1">
    <citation type="submission" date="2019-02" db="EMBL/GenBank/DDBJ databases">
        <title>Genomic Encyclopedia of Type Strains, Phase IV (KMG-IV): sequencing the most valuable type-strain genomes for metagenomic binning, comparative biology and taxonomic classification.</title>
        <authorList>
            <person name="Goeker M."/>
        </authorList>
    </citation>
    <scope>NUCLEOTIDE SEQUENCE [LARGE SCALE GENOMIC DNA]</scope>
    <source>
        <strain evidence="2 3">DSM 10617</strain>
    </source>
</reference>
<evidence type="ECO:0000313" key="2">
    <source>
        <dbReference type="EMBL" id="RZS52994.1"/>
    </source>
</evidence>
<keyword evidence="3" id="KW-1185">Reference proteome</keyword>
<evidence type="ECO:0000256" key="1">
    <source>
        <dbReference type="SAM" id="Phobius"/>
    </source>
</evidence>
<organism evidence="2 3">
    <name type="scientific">Sphaerotilus mobilis</name>
    <dbReference type="NCBI Taxonomy" id="47994"/>
    <lineage>
        <taxon>Bacteria</taxon>
        <taxon>Pseudomonadati</taxon>
        <taxon>Pseudomonadota</taxon>
        <taxon>Betaproteobacteria</taxon>
        <taxon>Burkholderiales</taxon>
        <taxon>Sphaerotilaceae</taxon>
        <taxon>Sphaerotilus</taxon>
    </lineage>
</organism>
<accession>A0A4Q7LFP8</accession>
<dbReference type="AlphaFoldDB" id="A0A4Q7LFP8"/>
<keyword evidence="1" id="KW-0472">Membrane</keyword>
<protein>
    <submittedName>
        <fullName evidence="2">Uncharacterized protein</fullName>
    </submittedName>
</protein>
<gene>
    <name evidence="2" type="ORF">EV685_2616</name>
</gene>
<proteinExistence type="predicted"/>
<comment type="caution">
    <text evidence="2">The sequence shown here is derived from an EMBL/GenBank/DDBJ whole genome shotgun (WGS) entry which is preliminary data.</text>
</comment>
<keyword evidence="1" id="KW-0812">Transmembrane</keyword>
<keyword evidence="1" id="KW-1133">Transmembrane helix</keyword>
<dbReference type="EMBL" id="SGWV01000010">
    <property type="protein sequence ID" value="RZS52994.1"/>
    <property type="molecule type" value="Genomic_DNA"/>
</dbReference>
<dbReference type="RefSeq" id="WP_165396795.1">
    <property type="nucleotide sequence ID" value="NZ_SGWV01000010.1"/>
</dbReference>
<name>A0A4Q7LFP8_9BURK</name>
<dbReference type="Proteomes" id="UP000293433">
    <property type="component" value="Unassembled WGS sequence"/>
</dbReference>
<sequence>MTHDALSWLALFYVAHQSLLLAMFIVAIGRVGDVLNGGAGVRARVDQGLMRPVTGEFG</sequence>